<evidence type="ECO:0008006" key="5">
    <source>
        <dbReference type="Google" id="ProtNLM"/>
    </source>
</evidence>
<dbReference type="Pfam" id="PF13439">
    <property type="entry name" value="Glyco_transf_4"/>
    <property type="match status" value="1"/>
</dbReference>
<dbReference type="Proteomes" id="UP000176498">
    <property type="component" value="Unassembled WGS sequence"/>
</dbReference>
<dbReference type="GO" id="GO:0016757">
    <property type="term" value="F:glycosyltransferase activity"/>
    <property type="evidence" value="ECO:0007669"/>
    <property type="project" value="InterPro"/>
</dbReference>
<evidence type="ECO:0000259" key="2">
    <source>
        <dbReference type="Pfam" id="PF13439"/>
    </source>
</evidence>
<proteinExistence type="predicted"/>
<evidence type="ECO:0000259" key="1">
    <source>
        <dbReference type="Pfam" id="PF00534"/>
    </source>
</evidence>
<name>A0A1G1XRJ1_9BACT</name>
<dbReference type="InterPro" id="IPR028098">
    <property type="entry name" value="Glyco_trans_4-like_N"/>
</dbReference>
<feature type="domain" description="Glycosyltransferase subfamily 4-like N-terminal" evidence="2">
    <location>
        <begin position="15"/>
        <end position="181"/>
    </location>
</feature>
<dbReference type="InterPro" id="IPR001296">
    <property type="entry name" value="Glyco_trans_1"/>
</dbReference>
<gene>
    <name evidence="3" type="ORF">A2Y82_01760</name>
</gene>
<sequence length="381" mass="42960">MKIAQVVCIFKPYKGGISNVAYDYSSGLAKMGHEITVFTPLYDEKDKEFTSQEFKIVRLKPWLKFGNAAYIPQLFGLLKNFDIINLHYPFFGGAEIVWLLKLLQKNKIKLVINYQMDVLGVGALKYFFKLHTKLIMPRIIKAADKVIISSTDYAQNSDISKLLQNNPDKFVVIPPTVDLQRFFPQTKNQELLDKYNFKADDLILLFVGALDKAHYFKGIDFLLESLNSLGLNNLKLLIVGKGDLKKTYEAKAASLGLQEKVIFCDSPADSDMPKYYNLCEALILPSIDKSEAFGIVLIEAMACAKPVIAANLPGVCSVFEDGVSGFAFKVKNREDLQDKLRKIFSHAEVRTKMGLAAQQRAAELYNQSKQLKNLEQLFLSL</sequence>
<comment type="caution">
    <text evidence="3">The sequence shown here is derived from an EMBL/GenBank/DDBJ whole genome shotgun (WGS) entry which is preliminary data.</text>
</comment>
<feature type="domain" description="Glycosyl transferase family 1" evidence="1">
    <location>
        <begin position="190"/>
        <end position="359"/>
    </location>
</feature>
<dbReference type="PANTHER" id="PTHR45947">
    <property type="entry name" value="SULFOQUINOVOSYL TRANSFERASE SQD2"/>
    <property type="match status" value="1"/>
</dbReference>
<dbReference type="Pfam" id="PF00534">
    <property type="entry name" value="Glycos_transf_1"/>
    <property type="match status" value="1"/>
</dbReference>
<evidence type="ECO:0000313" key="4">
    <source>
        <dbReference type="Proteomes" id="UP000176498"/>
    </source>
</evidence>
<dbReference type="AlphaFoldDB" id="A0A1G1XRJ1"/>
<dbReference type="Gene3D" id="3.40.50.2000">
    <property type="entry name" value="Glycogen Phosphorylase B"/>
    <property type="match status" value="2"/>
</dbReference>
<dbReference type="InterPro" id="IPR050194">
    <property type="entry name" value="Glycosyltransferase_grp1"/>
</dbReference>
<dbReference type="PANTHER" id="PTHR45947:SF3">
    <property type="entry name" value="SULFOQUINOVOSYL TRANSFERASE SQD2"/>
    <property type="match status" value="1"/>
</dbReference>
<dbReference type="EMBL" id="MHHZ01000002">
    <property type="protein sequence ID" value="OGY42591.1"/>
    <property type="molecule type" value="Genomic_DNA"/>
</dbReference>
<dbReference type="SUPFAM" id="SSF53756">
    <property type="entry name" value="UDP-Glycosyltransferase/glycogen phosphorylase"/>
    <property type="match status" value="1"/>
</dbReference>
<reference evidence="3 4" key="1">
    <citation type="journal article" date="2016" name="Nat. Commun.">
        <title>Thousands of microbial genomes shed light on interconnected biogeochemical processes in an aquifer system.</title>
        <authorList>
            <person name="Anantharaman K."/>
            <person name="Brown C.T."/>
            <person name="Hug L.A."/>
            <person name="Sharon I."/>
            <person name="Castelle C.J."/>
            <person name="Probst A.J."/>
            <person name="Thomas B.C."/>
            <person name="Singh A."/>
            <person name="Wilkins M.J."/>
            <person name="Karaoz U."/>
            <person name="Brodie E.L."/>
            <person name="Williams K.H."/>
            <person name="Hubbard S.S."/>
            <person name="Banfield J.F."/>
        </authorList>
    </citation>
    <scope>NUCLEOTIDE SEQUENCE [LARGE SCALE GENOMIC DNA]</scope>
</reference>
<evidence type="ECO:0000313" key="3">
    <source>
        <dbReference type="EMBL" id="OGY42591.1"/>
    </source>
</evidence>
<dbReference type="CDD" id="cd03801">
    <property type="entry name" value="GT4_PimA-like"/>
    <property type="match status" value="1"/>
</dbReference>
<protein>
    <recommendedName>
        <fullName evidence="5">Glycosyl transferase family 1 domain-containing protein</fullName>
    </recommendedName>
</protein>
<organism evidence="3 4">
    <name type="scientific">Candidatus Buchananbacteria bacterium RBG_13_36_9</name>
    <dbReference type="NCBI Taxonomy" id="1797530"/>
    <lineage>
        <taxon>Bacteria</taxon>
        <taxon>Candidatus Buchananiibacteriota</taxon>
    </lineage>
</organism>
<accession>A0A1G1XRJ1</accession>